<dbReference type="EMBL" id="JANVFS010000006">
    <property type="protein sequence ID" value="KAJ4491471.1"/>
    <property type="molecule type" value="Genomic_DNA"/>
</dbReference>
<evidence type="ECO:0000313" key="3">
    <source>
        <dbReference type="Proteomes" id="UP001150238"/>
    </source>
</evidence>
<reference evidence="2" key="2">
    <citation type="journal article" date="2023" name="Proc. Natl. Acad. Sci. U.S.A.">
        <title>A global phylogenomic analysis of the shiitake genus Lentinula.</title>
        <authorList>
            <person name="Sierra-Patev S."/>
            <person name="Min B."/>
            <person name="Naranjo-Ortiz M."/>
            <person name="Looney B."/>
            <person name="Konkel Z."/>
            <person name="Slot J.C."/>
            <person name="Sakamoto Y."/>
            <person name="Steenwyk J.L."/>
            <person name="Rokas A."/>
            <person name="Carro J."/>
            <person name="Camarero S."/>
            <person name="Ferreira P."/>
            <person name="Molpeceres G."/>
            <person name="Ruiz-Duenas F.J."/>
            <person name="Serrano A."/>
            <person name="Henrissat B."/>
            <person name="Drula E."/>
            <person name="Hughes K.W."/>
            <person name="Mata J.L."/>
            <person name="Ishikawa N.K."/>
            <person name="Vargas-Isla R."/>
            <person name="Ushijima S."/>
            <person name="Smith C.A."/>
            <person name="Donoghue J."/>
            <person name="Ahrendt S."/>
            <person name="Andreopoulos W."/>
            <person name="He G."/>
            <person name="LaButti K."/>
            <person name="Lipzen A."/>
            <person name="Ng V."/>
            <person name="Riley R."/>
            <person name="Sandor L."/>
            <person name="Barry K."/>
            <person name="Martinez A.T."/>
            <person name="Xiao Y."/>
            <person name="Gibbons J.G."/>
            <person name="Terashima K."/>
            <person name="Grigoriev I.V."/>
            <person name="Hibbett D."/>
        </authorList>
    </citation>
    <scope>NUCLEOTIDE SEQUENCE</scope>
    <source>
        <strain evidence="2">Sp2 HRB7682 ss15</strain>
    </source>
</reference>
<evidence type="ECO:0000313" key="2">
    <source>
        <dbReference type="EMBL" id="KAJ4491471.1"/>
    </source>
</evidence>
<protein>
    <submittedName>
        <fullName evidence="2">Uncharacterized protein</fullName>
    </submittedName>
</protein>
<sequence>MTSVRQRCTPPVGARKASPDRQARRIPFPSKCTRPKRRAQPSPPSSPLLNIVLTWAQRNVDQAYSAGLRPMNNLFTDNIKMRTTNSFRLGDGCLQPNRGFIRRSQVTTTTSCIGRRAQRQTQNTDSEKYSKRSKACEDIYTRQAERVCLEPKKEGGKLQHRGFTTEPDLDYLKTRQSETCCLTKRGRASCSIRMFIHLKRKVCNNRPKGWTMLPHRKGGLARAFG</sequence>
<dbReference type="Proteomes" id="UP001150238">
    <property type="component" value="Unassembled WGS sequence"/>
</dbReference>
<feature type="region of interest" description="Disordered" evidence="1">
    <location>
        <begin position="1"/>
        <end position="47"/>
    </location>
</feature>
<gene>
    <name evidence="2" type="ORF">C8J55DRAFT_281193</name>
</gene>
<comment type="caution">
    <text evidence="2">The sequence shown here is derived from an EMBL/GenBank/DDBJ whole genome shotgun (WGS) entry which is preliminary data.</text>
</comment>
<reference evidence="2" key="1">
    <citation type="submission" date="2022-08" db="EMBL/GenBank/DDBJ databases">
        <authorList>
            <consortium name="DOE Joint Genome Institute"/>
            <person name="Min B."/>
            <person name="Riley R."/>
            <person name="Sierra-Patev S."/>
            <person name="Naranjo-Ortiz M."/>
            <person name="Looney B."/>
            <person name="Konkel Z."/>
            <person name="Slot J.C."/>
            <person name="Sakamoto Y."/>
            <person name="Steenwyk J.L."/>
            <person name="Rokas A."/>
            <person name="Carro J."/>
            <person name="Camarero S."/>
            <person name="Ferreira P."/>
            <person name="Molpeceres G."/>
            <person name="Ruiz-Duenas F.J."/>
            <person name="Serrano A."/>
            <person name="Henrissat B."/>
            <person name="Drula E."/>
            <person name="Hughes K.W."/>
            <person name="Mata J.L."/>
            <person name="Ishikawa N.K."/>
            <person name="Vargas-Isla R."/>
            <person name="Ushijima S."/>
            <person name="Smith C.A."/>
            <person name="Ahrendt S."/>
            <person name="Andreopoulos W."/>
            <person name="He G."/>
            <person name="Labutti K."/>
            <person name="Lipzen A."/>
            <person name="Ng V."/>
            <person name="Sandor L."/>
            <person name="Barry K."/>
            <person name="Martinez A.T."/>
            <person name="Xiao Y."/>
            <person name="Gibbons J.G."/>
            <person name="Terashima K."/>
            <person name="Hibbett D.S."/>
            <person name="Grigoriev I.V."/>
        </authorList>
    </citation>
    <scope>NUCLEOTIDE SEQUENCE</scope>
    <source>
        <strain evidence="2">Sp2 HRB7682 ss15</strain>
    </source>
</reference>
<evidence type="ECO:0000256" key="1">
    <source>
        <dbReference type="SAM" id="MobiDB-lite"/>
    </source>
</evidence>
<organism evidence="2 3">
    <name type="scientific">Lentinula lateritia</name>
    <dbReference type="NCBI Taxonomy" id="40482"/>
    <lineage>
        <taxon>Eukaryota</taxon>
        <taxon>Fungi</taxon>
        <taxon>Dikarya</taxon>
        <taxon>Basidiomycota</taxon>
        <taxon>Agaricomycotina</taxon>
        <taxon>Agaricomycetes</taxon>
        <taxon>Agaricomycetidae</taxon>
        <taxon>Agaricales</taxon>
        <taxon>Marasmiineae</taxon>
        <taxon>Omphalotaceae</taxon>
        <taxon>Lentinula</taxon>
    </lineage>
</organism>
<dbReference type="AlphaFoldDB" id="A0A9W9DXU8"/>
<proteinExistence type="predicted"/>
<name>A0A9W9DXU8_9AGAR</name>
<accession>A0A9W9DXU8</accession>